<dbReference type="CDD" id="cd14014">
    <property type="entry name" value="STKc_PknB_like"/>
    <property type="match status" value="1"/>
</dbReference>
<dbReference type="PROSITE" id="PS50011">
    <property type="entry name" value="PROTEIN_KINASE_DOM"/>
    <property type="match status" value="1"/>
</dbReference>
<evidence type="ECO:0000256" key="1">
    <source>
        <dbReference type="ARBA" id="ARBA00012513"/>
    </source>
</evidence>
<reference evidence="12" key="1">
    <citation type="journal article" date="2019" name="Int. J. Syst. Evol. Microbiol.">
        <title>The Global Catalogue of Microorganisms (GCM) 10K type strain sequencing project: providing services to taxonomists for standard genome sequencing and annotation.</title>
        <authorList>
            <consortium name="The Broad Institute Genomics Platform"/>
            <consortium name="The Broad Institute Genome Sequencing Center for Infectious Disease"/>
            <person name="Wu L."/>
            <person name="Ma J."/>
        </authorList>
    </citation>
    <scope>NUCLEOTIDE SEQUENCE [LARGE SCALE GENOMIC DNA]</scope>
    <source>
        <strain evidence="12">JCM 17440</strain>
    </source>
</reference>
<dbReference type="PANTHER" id="PTHR24363:SF0">
    <property type="entry name" value="SERINE_THREONINE KINASE LIKE DOMAIN CONTAINING 1"/>
    <property type="match status" value="1"/>
</dbReference>
<evidence type="ECO:0000313" key="11">
    <source>
        <dbReference type="EMBL" id="GAA4239836.1"/>
    </source>
</evidence>
<evidence type="ECO:0000256" key="3">
    <source>
        <dbReference type="ARBA" id="ARBA00022679"/>
    </source>
</evidence>
<evidence type="ECO:0000256" key="6">
    <source>
        <dbReference type="ARBA" id="ARBA00022840"/>
    </source>
</evidence>
<dbReference type="PANTHER" id="PTHR24363">
    <property type="entry name" value="SERINE/THREONINE PROTEIN KINASE"/>
    <property type="match status" value="1"/>
</dbReference>
<dbReference type="SMART" id="SM00220">
    <property type="entry name" value="S_TKc"/>
    <property type="match status" value="1"/>
</dbReference>
<keyword evidence="4" id="KW-0547">Nucleotide-binding</keyword>
<keyword evidence="2" id="KW-0723">Serine/threonine-protein kinase</keyword>
<dbReference type="Gene3D" id="1.25.40.10">
    <property type="entry name" value="Tetratricopeptide repeat domain"/>
    <property type="match status" value="1"/>
</dbReference>
<comment type="caution">
    <text evidence="11">The sequence shown here is derived from an EMBL/GenBank/DDBJ whole genome shotgun (WGS) entry which is preliminary data.</text>
</comment>
<sequence>MASGEDDCVLCRKGTVRDGFCDYCGMAPQPAPAAPIPPTSPWPGPRAPGPRPDGRPTSRRLAPYGLLDMAGVPPVPYHDPERAVLPVPPGDESIPPLRPGEMVGGQYEVQGCLAHGGQGRIYLAHDNNVGHWVVLKGLLDAGADIADVPESERAALAAVSHPNVVKIHNFVRHPTGSPAAQRYIVMEYVGGRSLQELLEAQRGDEGPDAVLPVDHVIAYGIEMLWALDYLHARRILYCDLKPANVMQCEQRITLIDLGAAWRMDGERPDAPIYGTRGFGAPELPAQNPSISSDLYTVGRTMAVLSFDFDYTGEFESCLPTRDEVPVLKRFDSYDRLLRRATHRDPARRFSGAAEMAEQLFGVLREVMSAPRNADPWPVPSTLFGRERIAAGTEITASHRAGPPLGSLAPRTAAAALPVPVADGRATEPDEPAERLVEIQAELDGGRRDEADALLGDLARATPADHEPDWRIRWYEGVSALVAGEYGAAEGLFDGLYDRMPGEAAPKLALAFCCEGAGDMTGAARRYESVWRTDRGYLSAAFGLARARLALSDRGGAVDALDDVPSLSRHYGAAQMAAMAATLRGRPPERLCLADLLDAAKRLDHARVDGERRRRLVAELLEAALTWVEARREEHPDTLLINAPLTRTGLRRELERTYRALAKVAEDKDARHALVNRANAVRPRTLLGP</sequence>
<comment type="catalytic activity">
    <reaction evidence="8">
        <text>L-seryl-[protein] + ATP = O-phospho-L-seryl-[protein] + ADP + H(+)</text>
        <dbReference type="Rhea" id="RHEA:17989"/>
        <dbReference type="Rhea" id="RHEA-COMP:9863"/>
        <dbReference type="Rhea" id="RHEA-COMP:11604"/>
        <dbReference type="ChEBI" id="CHEBI:15378"/>
        <dbReference type="ChEBI" id="CHEBI:29999"/>
        <dbReference type="ChEBI" id="CHEBI:30616"/>
        <dbReference type="ChEBI" id="CHEBI:83421"/>
        <dbReference type="ChEBI" id="CHEBI:456216"/>
        <dbReference type="EC" id="2.7.11.1"/>
    </reaction>
</comment>
<dbReference type="Gene3D" id="1.10.510.10">
    <property type="entry name" value="Transferase(Phosphotransferase) domain 1"/>
    <property type="match status" value="1"/>
</dbReference>
<dbReference type="InterPro" id="IPR000719">
    <property type="entry name" value="Prot_kinase_dom"/>
</dbReference>
<keyword evidence="3" id="KW-0808">Transferase</keyword>
<feature type="region of interest" description="Disordered" evidence="9">
    <location>
        <begin position="32"/>
        <end position="61"/>
    </location>
</feature>
<protein>
    <recommendedName>
        <fullName evidence="1">non-specific serine/threonine protein kinase</fullName>
        <ecNumber evidence="1">2.7.11.1</ecNumber>
    </recommendedName>
</protein>
<dbReference type="GO" id="GO:0016301">
    <property type="term" value="F:kinase activity"/>
    <property type="evidence" value="ECO:0007669"/>
    <property type="project" value="UniProtKB-KW"/>
</dbReference>
<dbReference type="InterPro" id="IPR011009">
    <property type="entry name" value="Kinase-like_dom_sf"/>
</dbReference>
<evidence type="ECO:0000256" key="8">
    <source>
        <dbReference type="ARBA" id="ARBA00048679"/>
    </source>
</evidence>
<evidence type="ECO:0000313" key="12">
    <source>
        <dbReference type="Proteomes" id="UP001501710"/>
    </source>
</evidence>
<dbReference type="EMBL" id="BAABAS010000021">
    <property type="protein sequence ID" value="GAA4239836.1"/>
    <property type="molecule type" value="Genomic_DNA"/>
</dbReference>
<keyword evidence="6" id="KW-0067">ATP-binding</keyword>
<dbReference type="Proteomes" id="UP001501710">
    <property type="component" value="Unassembled WGS sequence"/>
</dbReference>
<organism evidence="11 12">
    <name type="scientific">Actinomadura meridiana</name>
    <dbReference type="NCBI Taxonomy" id="559626"/>
    <lineage>
        <taxon>Bacteria</taxon>
        <taxon>Bacillati</taxon>
        <taxon>Actinomycetota</taxon>
        <taxon>Actinomycetes</taxon>
        <taxon>Streptosporangiales</taxon>
        <taxon>Thermomonosporaceae</taxon>
        <taxon>Actinomadura</taxon>
    </lineage>
</organism>
<evidence type="ECO:0000256" key="5">
    <source>
        <dbReference type="ARBA" id="ARBA00022777"/>
    </source>
</evidence>
<dbReference type="RefSeq" id="WP_344904112.1">
    <property type="nucleotide sequence ID" value="NZ_BAABAS010000021.1"/>
</dbReference>
<dbReference type="SUPFAM" id="SSF56112">
    <property type="entry name" value="Protein kinase-like (PK-like)"/>
    <property type="match status" value="1"/>
</dbReference>
<dbReference type="Pfam" id="PF00069">
    <property type="entry name" value="Pkinase"/>
    <property type="match status" value="1"/>
</dbReference>
<dbReference type="EC" id="2.7.11.1" evidence="1"/>
<dbReference type="Pfam" id="PF16918">
    <property type="entry name" value="PknG_TPR"/>
    <property type="match status" value="1"/>
</dbReference>
<proteinExistence type="predicted"/>
<evidence type="ECO:0000256" key="2">
    <source>
        <dbReference type="ARBA" id="ARBA00022527"/>
    </source>
</evidence>
<evidence type="ECO:0000256" key="4">
    <source>
        <dbReference type="ARBA" id="ARBA00022741"/>
    </source>
</evidence>
<keyword evidence="5 11" id="KW-0418">Kinase</keyword>
<evidence type="ECO:0000256" key="7">
    <source>
        <dbReference type="ARBA" id="ARBA00047899"/>
    </source>
</evidence>
<keyword evidence="12" id="KW-1185">Reference proteome</keyword>
<dbReference type="Gene3D" id="3.30.200.20">
    <property type="entry name" value="Phosphorylase Kinase, domain 1"/>
    <property type="match status" value="1"/>
</dbReference>
<dbReference type="SUPFAM" id="SSF48452">
    <property type="entry name" value="TPR-like"/>
    <property type="match status" value="1"/>
</dbReference>
<dbReference type="InterPro" id="IPR011990">
    <property type="entry name" value="TPR-like_helical_dom_sf"/>
</dbReference>
<evidence type="ECO:0000256" key="9">
    <source>
        <dbReference type="SAM" id="MobiDB-lite"/>
    </source>
</evidence>
<accession>A0ABP8CIU9</accession>
<gene>
    <name evidence="11" type="ORF">GCM10022254_62090</name>
</gene>
<comment type="catalytic activity">
    <reaction evidence="7">
        <text>L-threonyl-[protein] + ATP = O-phospho-L-threonyl-[protein] + ADP + H(+)</text>
        <dbReference type="Rhea" id="RHEA:46608"/>
        <dbReference type="Rhea" id="RHEA-COMP:11060"/>
        <dbReference type="Rhea" id="RHEA-COMP:11605"/>
        <dbReference type="ChEBI" id="CHEBI:15378"/>
        <dbReference type="ChEBI" id="CHEBI:30013"/>
        <dbReference type="ChEBI" id="CHEBI:30616"/>
        <dbReference type="ChEBI" id="CHEBI:61977"/>
        <dbReference type="ChEBI" id="CHEBI:456216"/>
        <dbReference type="EC" id="2.7.11.1"/>
    </reaction>
</comment>
<feature type="compositionally biased region" description="Pro residues" evidence="9">
    <location>
        <begin position="32"/>
        <end position="51"/>
    </location>
</feature>
<name>A0ABP8CIU9_9ACTN</name>
<evidence type="ECO:0000259" key="10">
    <source>
        <dbReference type="PROSITE" id="PS50011"/>
    </source>
</evidence>
<dbReference type="InterPro" id="IPR031636">
    <property type="entry name" value="PknG_TPR"/>
</dbReference>
<feature type="domain" description="Protein kinase" evidence="10">
    <location>
        <begin position="107"/>
        <end position="360"/>
    </location>
</feature>